<dbReference type="Proteomes" id="UP000043699">
    <property type="component" value="Unassembled WGS sequence"/>
</dbReference>
<dbReference type="EMBL" id="CCXS01000001">
    <property type="protein sequence ID" value="CEG22729.1"/>
    <property type="molecule type" value="Genomic_DNA"/>
</dbReference>
<reference evidence="3 4" key="1">
    <citation type="submission" date="2014-09" db="EMBL/GenBank/DDBJ databases">
        <authorList>
            <person name="Urmite Genomes Urmite Genomes"/>
        </authorList>
    </citation>
    <scope>NUCLEOTIDE SEQUENCE [LARGE SCALE GENOMIC DNA]</scope>
    <source>
        <strain evidence="3 4">ES2</strain>
    </source>
</reference>
<evidence type="ECO:0008006" key="5">
    <source>
        <dbReference type="Google" id="ProtNLM"/>
    </source>
</evidence>
<keyword evidence="2" id="KW-1133">Transmembrane helix</keyword>
<dbReference type="Pfam" id="PF06103">
    <property type="entry name" value="DUF948"/>
    <property type="match status" value="1"/>
</dbReference>
<accession>A0A098EK46</accession>
<name>A0A098EK46_9BACL</name>
<keyword evidence="4" id="KW-1185">Reference proteome</keyword>
<keyword evidence="1" id="KW-0175">Coiled coil</keyword>
<feature type="transmembrane region" description="Helical" evidence="2">
    <location>
        <begin position="6"/>
        <end position="29"/>
    </location>
</feature>
<dbReference type="PANTHER" id="PTHR40070:SF1">
    <property type="entry name" value="UPF0478 PROTEIN YTXG"/>
    <property type="match status" value="1"/>
</dbReference>
<dbReference type="STRING" id="1499687.BN1080_01664"/>
<proteinExistence type="predicted"/>
<dbReference type="InterPro" id="IPR009293">
    <property type="entry name" value="UPF0478"/>
</dbReference>
<dbReference type="PANTHER" id="PTHR40070">
    <property type="entry name" value="UPF0478 PROTEIN YTXG"/>
    <property type="match status" value="1"/>
</dbReference>
<keyword evidence="2" id="KW-0812">Transmembrane</keyword>
<keyword evidence="2" id="KW-0472">Membrane</keyword>
<sequence length="156" mass="17563">MDSTIWLYAALGIVVLGIIIAGIGVFLMIKGIKEPMKEIKGSANNLKDRMDNLKLETTSLQHHANEIKEDVQVKSEKITLFLDAAKGTKNSVVDLNSSVRAITKDITHQVDNDRHQQKQVEQWSNTAVTMLAMAQEKQLPKHKLEEHADPVYEFEN</sequence>
<feature type="coiled-coil region" evidence="1">
    <location>
        <begin position="36"/>
        <end position="63"/>
    </location>
</feature>
<organism evidence="3 4">
    <name type="scientific">Planococcus massiliensis</name>
    <dbReference type="NCBI Taxonomy" id="1499687"/>
    <lineage>
        <taxon>Bacteria</taxon>
        <taxon>Bacillati</taxon>
        <taxon>Bacillota</taxon>
        <taxon>Bacilli</taxon>
        <taxon>Bacillales</taxon>
        <taxon>Caryophanaceae</taxon>
        <taxon>Planococcus</taxon>
    </lineage>
</organism>
<evidence type="ECO:0000256" key="2">
    <source>
        <dbReference type="SAM" id="Phobius"/>
    </source>
</evidence>
<evidence type="ECO:0000313" key="3">
    <source>
        <dbReference type="EMBL" id="CEG22729.1"/>
    </source>
</evidence>
<protein>
    <recommendedName>
        <fullName evidence="5">General stress protein</fullName>
    </recommendedName>
</protein>
<evidence type="ECO:0000313" key="4">
    <source>
        <dbReference type="Proteomes" id="UP000043699"/>
    </source>
</evidence>
<gene>
    <name evidence="3" type="ORF">BN1080_01664</name>
</gene>
<evidence type="ECO:0000256" key="1">
    <source>
        <dbReference type="SAM" id="Coils"/>
    </source>
</evidence>
<dbReference type="OrthoDB" id="2366030at2"/>
<dbReference type="AlphaFoldDB" id="A0A098EK46"/>
<dbReference type="RefSeq" id="WP_052651554.1">
    <property type="nucleotide sequence ID" value="NZ_CCXS01000001.1"/>
</dbReference>